<evidence type="ECO:0000259" key="2">
    <source>
        <dbReference type="Pfam" id="PF22807"/>
    </source>
</evidence>
<evidence type="ECO:0000313" key="4">
    <source>
        <dbReference type="Proteomes" id="UP000831113"/>
    </source>
</evidence>
<dbReference type="SUPFAM" id="SSF50952">
    <property type="entry name" value="Soluble quinoprotein glucose dehydrogenase"/>
    <property type="match status" value="1"/>
</dbReference>
<keyword evidence="4" id="KW-1185">Reference proteome</keyword>
<sequence>MKLTIYVLSGALLLGLNACNNDDDSNTEPQVADFPTETLTPATTTIRLAELPAPYATPSATNYPQVLMERPTDAKLRVPQGYAVNIFREDVPTGRWMAIAPNGDVFVAQMMQNQITVLRDADGDGRAETSSVWASAGVLDRPMGMAFNGNSFYVACSGALLRYEYTSGQTQAAGAPTKLADLPGGAQHPARSLMLYNNKLYVGIGSSQNATVEQDPRRTTIQEFNLDGTGQATYASGLRNPQGMDVNPARAGEIWTVSNERDLLGDDLVPDYVTAVPRGGFFGYPWVYLAPTNRDPRVPGPVPAEVATTRTPEVLLRPHSAALGLTFYNGTAFPADARGDLFVTMRGSWNRAEGSGYKVVRIRMNAAGVPETAGADGRGAGYEDFVTGWHLNDGQRAAPQVWGRPVGITVASDGALLIAEDGAGVIWRVSYRGM</sequence>
<protein>
    <submittedName>
        <fullName evidence="3">PQQ-dependent sugar dehydrogenase</fullName>
    </submittedName>
</protein>
<dbReference type="Proteomes" id="UP000831113">
    <property type="component" value="Chromosome"/>
</dbReference>
<keyword evidence="1" id="KW-0732">Signal</keyword>
<dbReference type="RefSeq" id="WP_243798027.1">
    <property type="nucleotide sequence ID" value="NZ_CP094669.1"/>
</dbReference>
<accession>A0ABY4CWX4</accession>
<name>A0ABY4CWX4_9BACT</name>
<proteinExistence type="predicted"/>
<gene>
    <name evidence="3" type="ORF">MTX78_20920</name>
</gene>
<feature type="domain" description="Pyrroloquinoline quinone-dependent pyranose dehydrogenase beta-propeller" evidence="2">
    <location>
        <begin position="309"/>
        <end position="430"/>
    </location>
</feature>
<evidence type="ECO:0000256" key="1">
    <source>
        <dbReference type="SAM" id="SignalP"/>
    </source>
</evidence>
<dbReference type="InterPro" id="IPR011041">
    <property type="entry name" value="Quinoprot_gluc/sorb_DH_b-prop"/>
</dbReference>
<dbReference type="PANTHER" id="PTHR33546">
    <property type="entry name" value="LARGE, MULTIFUNCTIONAL SECRETED PROTEIN-RELATED"/>
    <property type="match status" value="1"/>
</dbReference>
<dbReference type="Pfam" id="PF22807">
    <property type="entry name" value="TrAA12"/>
    <property type="match status" value="2"/>
</dbReference>
<dbReference type="InterPro" id="IPR011042">
    <property type="entry name" value="6-blade_b-propeller_TolB-like"/>
</dbReference>
<feature type="signal peptide" evidence="1">
    <location>
        <begin position="1"/>
        <end position="20"/>
    </location>
</feature>
<reference evidence="3 4" key="1">
    <citation type="submission" date="2022-03" db="EMBL/GenBank/DDBJ databases">
        <title>Hymenobactersp. isolated from the air.</title>
        <authorList>
            <person name="Won M."/>
            <person name="Kwon S.-W."/>
        </authorList>
    </citation>
    <scope>NUCLEOTIDE SEQUENCE [LARGE SCALE GENOMIC DNA]</scope>
    <source>
        <strain evidence="3 4">KACC 21982</strain>
    </source>
</reference>
<dbReference type="PANTHER" id="PTHR33546:SF1">
    <property type="entry name" value="LARGE, MULTIFUNCTIONAL SECRETED PROTEIN"/>
    <property type="match status" value="1"/>
</dbReference>
<feature type="chain" id="PRO_5046682206" evidence="1">
    <location>
        <begin position="21"/>
        <end position="434"/>
    </location>
</feature>
<dbReference type="EMBL" id="CP094669">
    <property type="protein sequence ID" value="UOG74566.1"/>
    <property type="molecule type" value="Genomic_DNA"/>
</dbReference>
<organism evidence="3 4">
    <name type="scientific">Hymenobacter tibetensis</name>
    <dbReference type="NCBI Taxonomy" id="497967"/>
    <lineage>
        <taxon>Bacteria</taxon>
        <taxon>Pseudomonadati</taxon>
        <taxon>Bacteroidota</taxon>
        <taxon>Cytophagia</taxon>
        <taxon>Cytophagales</taxon>
        <taxon>Hymenobacteraceae</taxon>
        <taxon>Hymenobacter</taxon>
    </lineage>
</organism>
<dbReference type="Gene3D" id="2.120.10.30">
    <property type="entry name" value="TolB, C-terminal domain"/>
    <property type="match status" value="1"/>
</dbReference>
<feature type="domain" description="Pyrroloquinoline quinone-dependent pyranose dehydrogenase beta-propeller" evidence="2">
    <location>
        <begin position="77"/>
        <end position="264"/>
    </location>
</feature>
<evidence type="ECO:0000313" key="3">
    <source>
        <dbReference type="EMBL" id="UOG74566.1"/>
    </source>
</evidence>
<dbReference type="InterPro" id="IPR054539">
    <property type="entry name" value="Beta-prop_PDH"/>
</dbReference>